<reference evidence="1 2" key="1">
    <citation type="journal article" date="2016" name="Nat. Commun.">
        <title>Thousands of microbial genomes shed light on interconnected biogeochemical processes in an aquifer system.</title>
        <authorList>
            <person name="Anantharaman K."/>
            <person name="Brown C.T."/>
            <person name="Hug L.A."/>
            <person name="Sharon I."/>
            <person name="Castelle C.J."/>
            <person name="Probst A.J."/>
            <person name="Thomas B.C."/>
            <person name="Singh A."/>
            <person name="Wilkins M.J."/>
            <person name="Karaoz U."/>
            <person name="Brodie E.L."/>
            <person name="Williams K.H."/>
            <person name="Hubbard S.S."/>
            <person name="Banfield J.F."/>
        </authorList>
    </citation>
    <scope>NUCLEOTIDE SEQUENCE [LARGE SCALE GENOMIC DNA]</scope>
</reference>
<organism evidence="1 2">
    <name type="scientific">Candidatus Beckwithbacteria bacterium RIFCSPHIGHO2_12_FULL_47_17</name>
    <dbReference type="NCBI Taxonomy" id="1797460"/>
    <lineage>
        <taxon>Bacteria</taxon>
        <taxon>Candidatus Beckwithiibacteriota</taxon>
    </lineage>
</organism>
<dbReference type="EMBL" id="MEZN01000034">
    <property type="protein sequence ID" value="OGD55790.1"/>
    <property type="molecule type" value="Genomic_DNA"/>
</dbReference>
<sequence length="68" mass="7271">MPTIPEWAIAKLINKNTTFAARVEIGKQQQTNGMPLEPGASQVAANELLGNGKLVINSESKIDINPQA</sequence>
<evidence type="ECO:0000313" key="2">
    <source>
        <dbReference type="Proteomes" id="UP000176791"/>
    </source>
</evidence>
<dbReference type="Proteomes" id="UP000176791">
    <property type="component" value="Unassembled WGS sequence"/>
</dbReference>
<gene>
    <name evidence="1" type="ORF">A3E73_00240</name>
</gene>
<accession>A0A1F5DL85</accession>
<name>A0A1F5DL85_9BACT</name>
<dbReference type="AlphaFoldDB" id="A0A1F5DL85"/>
<evidence type="ECO:0000313" key="1">
    <source>
        <dbReference type="EMBL" id="OGD55790.1"/>
    </source>
</evidence>
<dbReference type="STRING" id="1797460.A3E73_00240"/>
<protein>
    <submittedName>
        <fullName evidence="1">Uncharacterized protein</fullName>
    </submittedName>
</protein>
<proteinExistence type="predicted"/>
<comment type="caution">
    <text evidence="1">The sequence shown here is derived from an EMBL/GenBank/DDBJ whole genome shotgun (WGS) entry which is preliminary data.</text>
</comment>